<sequence>MHSMPGTAITRKSTGRPRSRTIASVFSSTSPTSDKRASYMRRIASNQDIVHDASHSSRTYQPLSDNGLNGGLAPGSPSSRSSQHTYFLSTPPLSNQQAVFSSPSSIPENPMDRQPASAPVEVSPFAVAGNRSRRGSSASFSLPVELRLPHGERGVTDEVIRRTSLERASMEYPPNIRSELRASFDKGPRSALPEGSPERGIEEEMEEDEEEHHHDEVVEHLDVIDPSVSTISHLANAANTILIPPIFTSTRKPTFTLPEISLLPSDSQAQLLPEHDQADAAEKGLVIGVVPGEKRKQEPLDELDLHVEHVLRKRDKARRALKGLWAFLKTPMGIFTAIYGFLCAFWGAGIVLFLVKWINLHNDYDQKLWIEITCQVENGLFTITGVGLIPWRVIDTYRIARITHYKLLSRKLRKQRGMQDLPDENDLPDPEHDILPDAAVLPEEQQKALIYQQEKFMKSQTWYRPHETETHRAFPITTALWICLLIDFNSIFQCMLCGCMWGLNMYTRPAWTTGCLVPFSFLCGIAAAILIWRGGQNTKKVKEVEEKFRDALGMPTPEEEDTVKRSTSLKRIFTNRSNRSGVSGTMDKQEAKDDARGAAQGILEPGPSTRT</sequence>
<feature type="transmembrane region" description="Helical" evidence="2">
    <location>
        <begin position="479"/>
        <end position="503"/>
    </location>
</feature>
<dbReference type="InParanoid" id="A0A165JQ20"/>
<gene>
    <name evidence="3" type="ORF">CALCODRAFT_490298</name>
</gene>
<keyword evidence="4" id="KW-1185">Reference proteome</keyword>
<protein>
    <submittedName>
        <fullName evidence="3">Uncharacterized protein</fullName>
    </submittedName>
</protein>
<dbReference type="Pfam" id="PF11204">
    <property type="entry name" value="DUF2985"/>
    <property type="match status" value="1"/>
</dbReference>
<dbReference type="PANTHER" id="PTHR35872">
    <property type="entry name" value="INTEGRAL MEMBRANE PROTEIN (AFU_ORTHOLOGUE AFUA_5G07110)"/>
    <property type="match status" value="1"/>
</dbReference>
<keyword evidence="2" id="KW-0472">Membrane</keyword>
<evidence type="ECO:0000313" key="3">
    <source>
        <dbReference type="EMBL" id="KZT62126.1"/>
    </source>
</evidence>
<feature type="region of interest" description="Disordered" evidence="1">
    <location>
        <begin position="180"/>
        <end position="213"/>
    </location>
</feature>
<feature type="transmembrane region" description="Helical" evidence="2">
    <location>
        <begin position="509"/>
        <end position="532"/>
    </location>
</feature>
<feature type="transmembrane region" description="Helical" evidence="2">
    <location>
        <begin position="337"/>
        <end position="358"/>
    </location>
</feature>
<evidence type="ECO:0000256" key="2">
    <source>
        <dbReference type="SAM" id="Phobius"/>
    </source>
</evidence>
<dbReference type="PANTHER" id="PTHR35872:SF2">
    <property type="entry name" value="INTEGRAL MEMBRANE PROTEIN (AFU_ORTHOLOGUE AFUA_5G07110)"/>
    <property type="match status" value="1"/>
</dbReference>
<feature type="region of interest" description="Disordered" evidence="1">
    <location>
        <begin position="1"/>
        <end position="117"/>
    </location>
</feature>
<proteinExistence type="predicted"/>
<dbReference type="Proteomes" id="UP000076842">
    <property type="component" value="Unassembled WGS sequence"/>
</dbReference>
<feature type="compositionally biased region" description="Polar residues" evidence="1">
    <location>
        <begin position="56"/>
        <end position="67"/>
    </location>
</feature>
<keyword evidence="2" id="KW-1133">Transmembrane helix</keyword>
<dbReference type="InterPro" id="IPR021369">
    <property type="entry name" value="DUF2985"/>
</dbReference>
<dbReference type="OrthoDB" id="3365211at2759"/>
<feature type="region of interest" description="Disordered" evidence="1">
    <location>
        <begin position="573"/>
        <end position="611"/>
    </location>
</feature>
<dbReference type="EMBL" id="KV423918">
    <property type="protein sequence ID" value="KZT62126.1"/>
    <property type="molecule type" value="Genomic_DNA"/>
</dbReference>
<evidence type="ECO:0000256" key="1">
    <source>
        <dbReference type="SAM" id="MobiDB-lite"/>
    </source>
</evidence>
<feature type="compositionally biased region" description="Polar residues" evidence="1">
    <location>
        <begin position="76"/>
        <end position="107"/>
    </location>
</feature>
<name>A0A165JQ20_9BASI</name>
<feature type="compositionally biased region" description="Polar residues" evidence="1">
    <location>
        <begin position="21"/>
        <end position="32"/>
    </location>
</feature>
<dbReference type="AlphaFoldDB" id="A0A165JQ20"/>
<feature type="compositionally biased region" description="Basic and acidic residues" evidence="1">
    <location>
        <begin position="587"/>
        <end position="596"/>
    </location>
</feature>
<reference evidence="3 4" key="1">
    <citation type="journal article" date="2016" name="Mol. Biol. Evol.">
        <title>Comparative Genomics of Early-Diverging Mushroom-Forming Fungi Provides Insights into the Origins of Lignocellulose Decay Capabilities.</title>
        <authorList>
            <person name="Nagy L.G."/>
            <person name="Riley R."/>
            <person name="Tritt A."/>
            <person name="Adam C."/>
            <person name="Daum C."/>
            <person name="Floudas D."/>
            <person name="Sun H."/>
            <person name="Yadav J.S."/>
            <person name="Pangilinan J."/>
            <person name="Larsson K.H."/>
            <person name="Matsuura K."/>
            <person name="Barry K."/>
            <person name="Labutti K."/>
            <person name="Kuo R."/>
            <person name="Ohm R.A."/>
            <person name="Bhattacharya S.S."/>
            <person name="Shirouzu T."/>
            <person name="Yoshinaga Y."/>
            <person name="Martin F.M."/>
            <person name="Grigoriev I.V."/>
            <person name="Hibbett D.S."/>
        </authorList>
    </citation>
    <scope>NUCLEOTIDE SEQUENCE [LARGE SCALE GENOMIC DNA]</scope>
    <source>
        <strain evidence="3 4">HHB12733</strain>
    </source>
</reference>
<keyword evidence="2" id="KW-0812">Transmembrane</keyword>
<organism evidence="3 4">
    <name type="scientific">Calocera cornea HHB12733</name>
    <dbReference type="NCBI Taxonomy" id="1353952"/>
    <lineage>
        <taxon>Eukaryota</taxon>
        <taxon>Fungi</taxon>
        <taxon>Dikarya</taxon>
        <taxon>Basidiomycota</taxon>
        <taxon>Agaricomycotina</taxon>
        <taxon>Dacrymycetes</taxon>
        <taxon>Dacrymycetales</taxon>
        <taxon>Dacrymycetaceae</taxon>
        <taxon>Calocera</taxon>
    </lineage>
</organism>
<feature type="compositionally biased region" description="Polar residues" evidence="1">
    <location>
        <begin position="574"/>
        <end position="583"/>
    </location>
</feature>
<accession>A0A165JQ20</accession>
<evidence type="ECO:0000313" key="4">
    <source>
        <dbReference type="Proteomes" id="UP000076842"/>
    </source>
</evidence>
<dbReference type="STRING" id="1353952.A0A165JQ20"/>